<gene>
    <name evidence="2" type="ORF">ISN74_09550</name>
</gene>
<dbReference type="InterPro" id="IPR014347">
    <property type="entry name" value="Tautomerase/MIF_sf"/>
</dbReference>
<accession>A0ABX7GYH4</accession>
<dbReference type="Pfam" id="PF14832">
    <property type="entry name" value="Tautomerase_3"/>
    <property type="match status" value="1"/>
</dbReference>
<sequence>MPLYTLVTQKGTLDRQAKAHLARQLTSFHSAYAGVPENWIHVVFHDFQPGDGFTAGEEAPAAALTVLIRSGRSSEYKKGMLTELWKMFQTATSAPDDQIVIGIQEVSPSQAMEMGQVMPEVEEEK</sequence>
<evidence type="ECO:0000259" key="1">
    <source>
        <dbReference type="Pfam" id="PF14832"/>
    </source>
</evidence>
<dbReference type="SUPFAM" id="SSF55331">
    <property type="entry name" value="Tautomerase/MIF"/>
    <property type="match status" value="1"/>
</dbReference>
<evidence type="ECO:0000313" key="3">
    <source>
        <dbReference type="Proteomes" id="UP000663181"/>
    </source>
</evidence>
<dbReference type="RefSeq" id="WP_188799104.1">
    <property type="nucleotide sequence ID" value="NZ_BMIZ01000001.1"/>
</dbReference>
<dbReference type="InterPro" id="IPR028116">
    <property type="entry name" value="Cis-CaaD-like"/>
</dbReference>
<reference evidence="2 3" key="1">
    <citation type="submission" date="2020-10" db="EMBL/GenBank/DDBJ databases">
        <title>Phylogeny of dyella-like bacteria.</title>
        <authorList>
            <person name="Fu J."/>
        </authorList>
    </citation>
    <scope>NUCLEOTIDE SEQUENCE [LARGE SCALE GENOMIC DNA]</scope>
    <source>
        <strain evidence="2 3">DHOB09</strain>
    </source>
</reference>
<dbReference type="Gene3D" id="3.30.429.10">
    <property type="entry name" value="Macrophage Migration Inhibitory Factor"/>
    <property type="match status" value="1"/>
</dbReference>
<dbReference type="Proteomes" id="UP000663181">
    <property type="component" value="Chromosome"/>
</dbReference>
<name>A0ABX7GYH4_9GAMM</name>
<dbReference type="EMBL" id="CP064030">
    <property type="protein sequence ID" value="QRN55538.1"/>
    <property type="molecule type" value="Genomic_DNA"/>
</dbReference>
<evidence type="ECO:0000313" key="2">
    <source>
        <dbReference type="EMBL" id="QRN55538.1"/>
    </source>
</evidence>
<feature type="domain" description="Tautomerase cis-CaaD-like" evidence="1">
    <location>
        <begin position="1"/>
        <end position="124"/>
    </location>
</feature>
<proteinExistence type="predicted"/>
<keyword evidence="3" id="KW-1185">Reference proteome</keyword>
<protein>
    <submittedName>
        <fullName evidence="2">Tautomerase family protein</fullName>
    </submittedName>
</protein>
<organism evidence="2 3">
    <name type="scientific">Dyella caseinilytica</name>
    <dbReference type="NCBI Taxonomy" id="1849581"/>
    <lineage>
        <taxon>Bacteria</taxon>
        <taxon>Pseudomonadati</taxon>
        <taxon>Pseudomonadota</taxon>
        <taxon>Gammaproteobacteria</taxon>
        <taxon>Lysobacterales</taxon>
        <taxon>Rhodanobacteraceae</taxon>
        <taxon>Dyella</taxon>
    </lineage>
</organism>